<dbReference type="PANTHER" id="PTHR37422">
    <property type="entry name" value="TEICHURONIC ACID BIOSYNTHESIS PROTEIN TUAE"/>
    <property type="match status" value="1"/>
</dbReference>
<name>A0A4R3T7D8_9FIRM</name>
<dbReference type="EMBL" id="SMBP01000017">
    <property type="protein sequence ID" value="TCU57661.1"/>
    <property type="molecule type" value="Genomic_DNA"/>
</dbReference>
<feature type="transmembrane region" description="Helical" evidence="5">
    <location>
        <begin position="113"/>
        <end position="131"/>
    </location>
</feature>
<comment type="subcellular location">
    <subcellularLocation>
        <location evidence="1">Membrane</location>
        <topology evidence="1">Multi-pass membrane protein</topology>
    </subcellularLocation>
</comment>
<comment type="caution">
    <text evidence="7">The sequence shown here is derived from an EMBL/GenBank/DDBJ whole genome shotgun (WGS) entry which is preliminary data.</text>
</comment>
<protein>
    <submittedName>
        <fullName evidence="7">O-antigen ligase</fullName>
    </submittedName>
</protein>
<accession>A0A4R3T7D8</accession>
<dbReference type="AlphaFoldDB" id="A0A4R3T7D8"/>
<feature type="domain" description="O-antigen ligase-related" evidence="6">
    <location>
        <begin position="198"/>
        <end position="324"/>
    </location>
</feature>
<organism evidence="7 8">
    <name type="scientific">Longicatena caecimuris</name>
    <dbReference type="NCBI Taxonomy" id="1796635"/>
    <lineage>
        <taxon>Bacteria</taxon>
        <taxon>Bacillati</taxon>
        <taxon>Bacillota</taxon>
        <taxon>Erysipelotrichia</taxon>
        <taxon>Erysipelotrichales</taxon>
        <taxon>Erysipelotrichaceae</taxon>
        <taxon>Longicatena</taxon>
    </lineage>
</organism>
<dbReference type="InterPro" id="IPR051533">
    <property type="entry name" value="WaaL-like"/>
</dbReference>
<dbReference type="PANTHER" id="PTHR37422:SF13">
    <property type="entry name" value="LIPOPOLYSACCHARIDE BIOSYNTHESIS PROTEIN PA4999-RELATED"/>
    <property type="match status" value="1"/>
</dbReference>
<feature type="transmembrane region" description="Helical" evidence="5">
    <location>
        <begin position="231"/>
        <end position="250"/>
    </location>
</feature>
<sequence length="400" mass="46125">MDKIAAFLHRKLDNFSFDEYLIMFVVCTIFLPFYCSIIAIIGVLLYLTIQGRMKTIIQSVPRSKFAIAFCLLASLVAAFHQNWLGAVCGIGILVIFLFIFYFRTVINKRLFELLMDACCIISLFCVAWALMEYMRIVHRLNYDFMMLVIEDSPKNRVNSTFFNANYYAMMIEFLVLICVYKMMQVKTKRRIIFYIVTILANLFALYLTGCRTAWVPFVVTIPFMFLMNKRFGYFTATMSAIGTGGIAILLKPEVFQRASIFTDFLKRAKIWTTAVKGIEAHPLLGEGPLTYFHIYKQYGGHPTQHAHNVILDPILSHGVIGVLIMGVYFGSNLKEIYRLFVRRIDLRLCSLIVACILTVLIHGMLDYTVYWVQTGLLFLLILSSSSIYFHKERAYTQEEV</sequence>
<feature type="transmembrane region" description="Helical" evidence="5">
    <location>
        <begin position="83"/>
        <end position="101"/>
    </location>
</feature>
<gene>
    <name evidence="7" type="ORF">EDD61_11748</name>
</gene>
<keyword evidence="7" id="KW-0436">Ligase</keyword>
<evidence type="ECO:0000313" key="7">
    <source>
        <dbReference type="EMBL" id="TCU57661.1"/>
    </source>
</evidence>
<dbReference type="RefSeq" id="WP_008690969.1">
    <property type="nucleotide sequence ID" value="NZ_AP024510.1"/>
</dbReference>
<evidence type="ECO:0000256" key="2">
    <source>
        <dbReference type="ARBA" id="ARBA00022692"/>
    </source>
</evidence>
<feature type="transmembrane region" description="Helical" evidence="5">
    <location>
        <begin position="370"/>
        <end position="389"/>
    </location>
</feature>
<dbReference type="Proteomes" id="UP000295773">
    <property type="component" value="Unassembled WGS sequence"/>
</dbReference>
<reference evidence="7 8" key="1">
    <citation type="submission" date="2019-03" db="EMBL/GenBank/DDBJ databases">
        <title>Genomic Encyclopedia of Type Strains, Phase IV (KMG-IV): sequencing the most valuable type-strain genomes for metagenomic binning, comparative biology and taxonomic classification.</title>
        <authorList>
            <person name="Goeker M."/>
        </authorList>
    </citation>
    <scope>NUCLEOTIDE SEQUENCE [LARGE SCALE GENOMIC DNA]</scope>
    <source>
        <strain evidence="7 8">DSM 29481</strain>
    </source>
</reference>
<dbReference type="GeneID" id="73794282"/>
<feature type="transmembrane region" description="Helical" evidence="5">
    <location>
        <begin position="164"/>
        <end position="180"/>
    </location>
</feature>
<keyword evidence="3 5" id="KW-1133">Transmembrane helix</keyword>
<keyword evidence="4 5" id="KW-0472">Membrane</keyword>
<evidence type="ECO:0000313" key="8">
    <source>
        <dbReference type="Proteomes" id="UP000295773"/>
    </source>
</evidence>
<dbReference type="Pfam" id="PF04932">
    <property type="entry name" value="Wzy_C"/>
    <property type="match status" value="1"/>
</dbReference>
<evidence type="ECO:0000256" key="1">
    <source>
        <dbReference type="ARBA" id="ARBA00004141"/>
    </source>
</evidence>
<keyword evidence="8" id="KW-1185">Reference proteome</keyword>
<feature type="transmembrane region" description="Helical" evidence="5">
    <location>
        <begin position="59"/>
        <end position="77"/>
    </location>
</feature>
<evidence type="ECO:0000256" key="4">
    <source>
        <dbReference type="ARBA" id="ARBA00023136"/>
    </source>
</evidence>
<evidence type="ECO:0000256" key="3">
    <source>
        <dbReference type="ARBA" id="ARBA00022989"/>
    </source>
</evidence>
<evidence type="ECO:0000259" key="6">
    <source>
        <dbReference type="Pfam" id="PF04932"/>
    </source>
</evidence>
<dbReference type="GO" id="GO:0016020">
    <property type="term" value="C:membrane"/>
    <property type="evidence" value="ECO:0007669"/>
    <property type="project" value="UniProtKB-SubCell"/>
</dbReference>
<dbReference type="GO" id="GO:0016874">
    <property type="term" value="F:ligase activity"/>
    <property type="evidence" value="ECO:0007669"/>
    <property type="project" value="UniProtKB-KW"/>
</dbReference>
<dbReference type="InterPro" id="IPR007016">
    <property type="entry name" value="O-antigen_ligase-rel_domated"/>
</dbReference>
<evidence type="ECO:0000256" key="5">
    <source>
        <dbReference type="SAM" id="Phobius"/>
    </source>
</evidence>
<feature type="transmembrane region" description="Helical" evidence="5">
    <location>
        <begin position="344"/>
        <end position="364"/>
    </location>
</feature>
<proteinExistence type="predicted"/>
<feature type="transmembrane region" description="Helical" evidence="5">
    <location>
        <begin position="192"/>
        <end position="225"/>
    </location>
</feature>
<feature type="transmembrane region" description="Helical" evidence="5">
    <location>
        <begin position="20"/>
        <end position="47"/>
    </location>
</feature>
<keyword evidence="2 5" id="KW-0812">Transmembrane</keyword>